<dbReference type="PANTHER" id="PTHR34472">
    <property type="entry name" value="SULFUR CARRIER PROTEIN THIS"/>
    <property type="match status" value="1"/>
</dbReference>
<dbReference type="InterPro" id="IPR003749">
    <property type="entry name" value="ThiS/MoaD-like"/>
</dbReference>
<reference evidence="1 2" key="1">
    <citation type="submission" date="2019-06" db="EMBL/GenBank/DDBJ databases">
        <title>Cerasibacillus sp. nov., isolated from maize field.</title>
        <authorList>
            <person name="Lin S.-Y."/>
            <person name="Tsai C.-F."/>
            <person name="Young C.-C."/>
        </authorList>
    </citation>
    <scope>NUCLEOTIDE SEQUENCE [LARGE SCALE GENOMIC DNA]</scope>
    <source>
        <strain evidence="1 2">CC-CFT480</strain>
    </source>
</reference>
<protein>
    <submittedName>
        <fullName evidence="1">Sulfur carrier protein ThiS</fullName>
    </submittedName>
</protein>
<dbReference type="SUPFAM" id="SSF54285">
    <property type="entry name" value="MoaD/ThiS"/>
    <property type="match status" value="1"/>
</dbReference>
<dbReference type="Pfam" id="PF02597">
    <property type="entry name" value="ThiS"/>
    <property type="match status" value="1"/>
</dbReference>
<dbReference type="InterPro" id="IPR016155">
    <property type="entry name" value="Mopterin_synth/thiamin_S_b"/>
</dbReference>
<dbReference type="OrthoDB" id="9798559at2"/>
<evidence type="ECO:0000313" key="1">
    <source>
        <dbReference type="EMBL" id="TXL67538.1"/>
    </source>
</evidence>
<accession>A0A5C8P278</accession>
<dbReference type="InterPro" id="IPR012675">
    <property type="entry name" value="Beta-grasp_dom_sf"/>
</dbReference>
<proteinExistence type="predicted"/>
<dbReference type="Gene3D" id="3.10.20.30">
    <property type="match status" value="1"/>
</dbReference>
<gene>
    <name evidence="1" type="primary">thiS</name>
    <name evidence="1" type="ORF">FHP05_00540</name>
</gene>
<sequence>MNLRVNGDLITVPEEIKTITELIKHFQIQNPVVIVEHNHMILEKEEHAKVKVSDGDTIELVQFVGGG</sequence>
<dbReference type="Proteomes" id="UP000321574">
    <property type="component" value="Unassembled WGS sequence"/>
</dbReference>
<dbReference type="CDD" id="cd00565">
    <property type="entry name" value="Ubl_ThiS"/>
    <property type="match status" value="1"/>
</dbReference>
<evidence type="ECO:0000313" key="2">
    <source>
        <dbReference type="Proteomes" id="UP000321574"/>
    </source>
</evidence>
<dbReference type="PANTHER" id="PTHR34472:SF1">
    <property type="entry name" value="SULFUR CARRIER PROTEIN THIS"/>
    <property type="match status" value="1"/>
</dbReference>
<dbReference type="RefSeq" id="WP_147665045.1">
    <property type="nucleotide sequence ID" value="NZ_VDUW01000001.1"/>
</dbReference>
<name>A0A5C8P278_9BACI</name>
<dbReference type="EMBL" id="VDUW01000001">
    <property type="protein sequence ID" value="TXL67538.1"/>
    <property type="molecule type" value="Genomic_DNA"/>
</dbReference>
<dbReference type="AlphaFoldDB" id="A0A5C8P278"/>
<organism evidence="1 2">
    <name type="scientific">Cerasibacillus terrae</name>
    <dbReference type="NCBI Taxonomy" id="2498845"/>
    <lineage>
        <taxon>Bacteria</taxon>
        <taxon>Bacillati</taxon>
        <taxon>Bacillota</taxon>
        <taxon>Bacilli</taxon>
        <taxon>Bacillales</taxon>
        <taxon>Bacillaceae</taxon>
        <taxon>Cerasibacillus</taxon>
    </lineage>
</organism>
<dbReference type="InterPro" id="IPR010035">
    <property type="entry name" value="Thi_S"/>
</dbReference>
<comment type="caution">
    <text evidence="1">The sequence shown here is derived from an EMBL/GenBank/DDBJ whole genome shotgun (WGS) entry which is preliminary data.</text>
</comment>
<dbReference type="NCBIfam" id="TIGR01683">
    <property type="entry name" value="thiS"/>
    <property type="match status" value="1"/>
</dbReference>
<keyword evidence="2" id="KW-1185">Reference proteome</keyword>